<dbReference type="InterPro" id="IPR036291">
    <property type="entry name" value="NAD(P)-bd_dom_sf"/>
</dbReference>
<keyword evidence="3 10" id="KW-0444">Lipid biosynthesis</keyword>
<evidence type="ECO:0000259" key="11">
    <source>
        <dbReference type="Pfam" id="PF03015"/>
    </source>
</evidence>
<dbReference type="PANTHER" id="PTHR11011">
    <property type="entry name" value="MALE STERILITY PROTEIN 2-RELATED"/>
    <property type="match status" value="1"/>
</dbReference>
<dbReference type="InterPro" id="IPR033640">
    <property type="entry name" value="FAR_C"/>
</dbReference>
<evidence type="ECO:0000256" key="6">
    <source>
        <dbReference type="ARBA" id="ARBA00022989"/>
    </source>
</evidence>
<dbReference type="CDD" id="cd09071">
    <property type="entry name" value="FAR_C"/>
    <property type="match status" value="1"/>
</dbReference>
<keyword evidence="10" id="KW-0560">Oxidoreductase</keyword>
<evidence type="ECO:0000256" key="3">
    <source>
        <dbReference type="ARBA" id="ARBA00022516"/>
    </source>
</evidence>
<dbReference type="AlphaFoldDB" id="A0A653BQY3"/>
<evidence type="ECO:0000259" key="12">
    <source>
        <dbReference type="Pfam" id="PF07993"/>
    </source>
</evidence>
<organism evidence="13 14">
    <name type="scientific">Callosobruchus maculatus</name>
    <name type="common">Southern cowpea weevil</name>
    <name type="synonym">Pulse bruchid</name>
    <dbReference type="NCBI Taxonomy" id="64391"/>
    <lineage>
        <taxon>Eukaryota</taxon>
        <taxon>Metazoa</taxon>
        <taxon>Ecdysozoa</taxon>
        <taxon>Arthropoda</taxon>
        <taxon>Hexapoda</taxon>
        <taxon>Insecta</taxon>
        <taxon>Pterygota</taxon>
        <taxon>Neoptera</taxon>
        <taxon>Endopterygota</taxon>
        <taxon>Coleoptera</taxon>
        <taxon>Polyphaga</taxon>
        <taxon>Cucujiformia</taxon>
        <taxon>Chrysomeloidea</taxon>
        <taxon>Chrysomelidae</taxon>
        <taxon>Bruchinae</taxon>
        <taxon>Bruchini</taxon>
        <taxon>Callosobruchus</taxon>
    </lineage>
</organism>
<comment type="similarity">
    <text evidence="2 10">Belongs to the fatty acyl-CoA reductase family.</text>
</comment>
<evidence type="ECO:0000256" key="7">
    <source>
        <dbReference type="ARBA" id="ARBA00023098"/>
    </source>
</evidence>
<sequence length="601" mass="68326">SDEKEPLRRSIVTTSAGDIAPIRCTLGPLAAGDQCKITRDIGMMTNNYNPGLKNIGAIKIPFIVLVEQKCGEDKDRVVYFVFHSECISTFFSMEMSVKQFGRRLKTHNCCAPHVTNFMCVGGTYWYLVVELVLDLNSPVSDWYRGKSVFLTGATGFMGKVMLEKLLHSCPGIKNVFLLLRNKRGKTPQQRIEDMWKLPMFERLRTAQPDAIKKVIALCGDVDSENLGLKTNDVELLAANVNIVFHMAATLKLEANLKDAIEQNTAGTARVIDICKQIRKLDVFVHFSTAFCSADVEVFEERVYENKDNPRDVINITRWLNPDALEVATPSIIAPHPNTYTYSKRLAETLVADERDNMPVCIVRPSIVIPAVEEPLPGWVDSLNGPIGLLAGAGKGVIRSMYCKGENKGHFIPVDYAINASICIAYLVGTKKTKEIIDRGRNIMYANPFEMTIWYPDGDIRPSKTVHNIYSLFYHWIPAILIDMLMLICGQKTFMLRIQRKIYDGLNLLEFFSTREWNFRSEKFVDIPDQLSDRDKKEFPMNELIPLEEYMLRALLGTRQYCLKEDLSTLPRCRRTLKMKELMMDQKSPKQRGSARSQLLFS</sequence>
<evidence type="ECO:0000313" key="13">
    <source>
        <dbReference type="EMBL" id="VEN37973.1"/>
    </source>
</evidence>
<dbReference type="Proteomes" id="UP000410492">
    <property type="component" value="Unassembled WGS sequence"/>
</dbReference>
<comment type="function">
    <text evidence="10">Catalyzes the reduction of fatty acyl-CoA to fatty alcohols.</text>
</comment>
<dbReference type="EC" id="1.2.1.84" evidence="10"/>
<dbReference type="CDD" id="cd05236">
    <property type="entry name" value="FAR-N_SDR_e"/>
    <property type="match status" value="1"/>
</dbReference>
<dbReference type="SUPFAM" id="SSF51735">
    <property type="entry name" value="NAD(P)-binding Rossmann-fold domains"/>
    <property type="match status" value="1"/>
</dbReference>
<dbReference type="Pfam" id="PF07993">
    <property type="entry name" value="NAD_binding_4"/>
    <property type="match status" value="1"/>
</dbReference>
<evidence type="ECO:0000256" key="2">
    <source>
        <dbReference type="ARBA" id="ARBA00005928"/>
    </source>
</evidence>
<dbReference type="GO" id="GO:0080019">
    <property type="term" value="F:alcohol-forming very long-chain fatty acyl-CoA reductase activity"/>
    <property type="evidence" value="ECO:0007669"/>
    <property type="project" value="InterPro"/>
</dbReference>
<dbReference type="EMBL" id="CAACVG010003948">
    <property type="protein sequence ID" value="VEN37973.1"/>
    <property type="molecule type" value="Genomic_DNA"/>
</dbReference>
<dbReference type="GO" id="GO:0035336">
    <property type="term" value="P:long-chain fatty-acyl-CoA metabolic process"/>
    <property type="evidence" value="ECO:0007669"/>
    <property type="project" value="TreeGrafter"/>
</dbReference>
<feature type="domain" description="Fatty acyl-CoA reductase C-terminal" evidence="11">
    <location>
        <begin position="473"/>
        <end position="564"/>
    </location>
</feature>
<evidence type="ECO:0000256" key="1">
    <source>
        <dbReference type="ARBA" id="ARBA00004141"/>
    </source>
</evidence>
<comment type="subcellular location">
    <subcellularLocation>
        <location evidence="1">Membrane</location>
        <topology evidence="1">Multi-pass membrane protein</topology>
    </subcellularLocation>
</comment>
<dbReference type="InterPro" id="IPR026055">
    <property type="entry name" value="FAR"/>
</dbReference>
<dbReference type="GO" id="GO:0102965">
    <property type="term" value="F:alcohol-forming long-chain fatty acyl-CoA reductase activity"/>
    <property type="evidence" value="ECO:0007669"/>
    <property type="project" value="UniProtKB-EC"/>
</dbReference>
<accession>A0A653BQY3</accession>
<feature type="non-terminal residue" evidence="13">
    <location>
        <position position="1"/>
    </location>
</feature>
<dbReference type="Gene3D" id="3.40.50.720">
    <property type="entry name" value="NAD(P)-binding Rossmann-like Domain"/>
    <property type="match status" value="1"/>
</dbReference>
<keyword evidence="5 10" id="KW-0521">NADP</keyword>
<evidence type="ECO:0000256" key="4">
    <source>
        <dbReference type="ARBA" id="ARBA00022692"/>
    </source>
</evidence>
<keyword evidence="7 10" id="KW-0443">Lipid metabolism</keyword>
<reference evidence="13 14" key="1">
    <citation type="submission" date="2019-01" db="EMBL/GenBank/DDBJ databases">
        <authorList>
            <person name="Sayadi A."/>
        </authorList>
    </citation>
    <scope>NUCLEOTIDE SEQUENCE [LARGE SCALE GENOMIC DNA]</scope>
</reference>
<evidence type="ECO:0000256" key="8">
    <source>
        <dbReference type="ARBA" id="ARBA00023136"/>
    </source>
</evidence>
<dbReference type="InterPro" id="IPR013120">
    <property type="entry name" value="FAR_NAD-bd"/>
</dbReference>
<keyword evidence="4" id="KW-0812">Transmembrane</keyword>
<keyword evidence="8" id="KW-0472">Membrane</keyword>
<keyword evidence="14" id="KW-1185">Reference proteome</keyword>
<dbReference type="OrthoDB" id="429813at2759"/>
<dbReference type="FunFam" id="3.40.50.720:FF:000143">
    <property type="entry name" value="Fatty acyl-CoA reductase"/>
    <property type="match status" value="1"/>
</dbReference>
<name>A0A653BQY3_CALMS</name>
<evidence type="ECO:0000313" key="14">
    <source>
        <dbReference type="Proteomes" id="UP000410492"/>
    </source>
</evidence>
<keyword evidence="6" id="KW-1133">Transmembrane helix</keyword>
<protein>
    <recommendedName>
        <fullName evidence="10">Fatty acyl-CoA reductase</fullName>
        <ecNumber evidence="10">1.2.1.84</ecNumber>
    </recommendedName>
</protein>
<evidence type="ECO:0000256" key="5">
    <source>
        <dbReference type="ARBA" id="ARBA00022857"/>
    </source>
</evidence>
<dbReference type="Pfam" id="PF03015">
    <property type="entry name" value="Sterile"/>
    <property type="match status" value="1"/>
</dbReference>
<dbReference type="GO" id="GO:0016020">
    <property type="term" value="C:membrane"/>
    <property type="evidence" value="ECO:0007669"/>
    <property type="project" value="UniProtKB-SubCell"/>
</dbReference>
<evidence type="ECO:0000256" key="9">
    <source>
        <dbReference type="ARBA" id="ARBA00052530"/>
    </source>
</evidence>
<proteinExistence type="inferred from homology"/>
<evidence type="ECO:0000256" key="10">
    <source>
        <dbReference type="RuleBase" id="RU363097"/>
    </source>
</evidence>
<comment type="catalytic activity">
    <reaction evidence="9 10">
        <text>a long-chain fatty acyl-CoA + 2 NADPH + 2 H(+) = a long-chain primary fatty alcohol + 2 NADP(+) + CoA</text>
        <dbReference type="Rhea" id="RHEA:52716"/>
        <dbReference type="ChEBI" id="CHEBI:15378"/>
        <dbReference type="ChEBI" id="CHEBI:57287"/>
        <dbReference type="ChEBI" id="CHEBI:57783"/>
        <dbReference type="ChEBI" id="CHEBI:58349"/>
        <dbReference type="ChEBI" id="CHEBI:77396"/>
        <dbReference type="ChEBI" id="CHEBI:83139"/>
        <dbReference type="EC" id="1.2.1.84"/>
    </reaction>
</comment>
<feature type="domain" description="Thioester reductase (TE)" evidence="12">
    <location>
        <begin position="150"/>
        <end position="419"/>
    </location>
</feature>
<gene>
    <name evidence="13" type="ORF">CALMAC_LOCUS3021</name>
</gene>
<dbReference type="GO" id="GO:0005777">
    <property type="term" value="C:peroxisome"/>
    <property type="evidence" value="ECO:0007669"/>
    <property type="project" value="TreeGrafter"/>
</dbReference>
<dbReference type="PANTHER" id="PTHR11011:SF12">
    <property type="entry name" value="FATTY ACYL-COA REDUCTASE"/>
    <property type="match status" value="1"/>
</dbReference>